<evidence type="ECO:0000256" key="1">
    <source>
        <dbReference type="ARBA" id="ARBA00005280"/>
    </source>
</evidence>
<dbReference type="PANTHER" id="PTHR13281:SF0">
    <property type="entry name" value="TRANSMEMBRANE PROTEIN 70, MITOCHONDRIAL"/>
    <property type="match status" value="1"/>
</dbReference>
<evidence type="ECO:0000313" key="3">
    <source>
        <dbReference type="EMBL" id="KAK2149969.1"/>
    </source>
</evidence>
<dbReference type="InterPro" id="IPR045325">
    <property type="entry name" value="TMEM70/TMEM186/TMEM223"/>
</dbReference>
<keyword evidence="4" id="KW-1185">Reference proteome</keyword>
<comment type="similarity">
    <text evidence="1">Belongs to the TMEM70 family.</text>
</comment>
<gene>
    <name evidence="3" type="ORF">LSH36_428g01051</name>
</gene>
<comment type="caution">
    <text evidence="3">The sequence shown here is derived from an EMBL/GenBank/DDBJ whole genome shotgun (WGS) entry which is preliminary data.</text>
</comment>
<keyword evidence="2" id="KW-0812">Transmembrane</keyword>
<accession>A0AAD9JBV4</accession>
<dbReference type="InterPro" id="IPR009724">
    <property type="entry name" value="TMEM70"/>
</dbReference>
<dbReference type="Proteomes" id="UP001208570">
    <property type="component" value="Unassembled WGS sequence"/>
</dbReference>
<evidence type="ECO:0000256" key="2">
    <source>
        <dbReference type="SAM" id="Phobius"/>
    </source>
</evidence>
<dbReference type="Pfam" id="PF06979">
    <property type="entry name" value="TMEM70"/>
    <property type="match status" value="1"/>
</dbReference>
<keyword evidence="2" id="KW-1133">Transmembrane helix</keyword>
<feature type="transmembrane region" description="Helical" evidence="2">
    <location>
        <begin position="219"/>
        <end position="239"/>
    </location>
</feature>
<dbReference type="GO" id="GO:0031966">
    <property type="term" value="C:mitochondrial membrane"/>
    <property type="evidence" value="ECO:0007669"/>
    <property type="project" value="TreeGrafter"/>
</dbReference>
<organism evidence="3 4">
    <name type="scientific">Paralvinella palmiformis</name>
    <dbReference type="NCBI Taxonomy" id="53620"/>
    <lineage>
        <taxon>Eukaryota</taxon>
        <taxon>Metazoa</taxon>
        <taxon>Spiralia</taxon>
        <taxon>Lophotrochozoa</taxon>
        <taxon>Annelida</taxon>
        <taxon>Polychaeta</taxon>
        <taxon>Sedentaria</taxon>
        <taxon>Canalipalpata</taxon>
        <taxon>Terebellida</taxon>
        <taxon>Terebelliformia</taxon>
        <taxon>Alvinellidae</taxon>
        <taxon>Paralvinella</taxon>
    </lineage>
</organism>
<proteinExistence type="inferred from homology"/>
<sequence>MKNSPKEFWRYYKSKLKNKTGLGDIQKEDGSLTNDDHEKAEILNKYFTSVFTREDTDTKLIMNERQERLPKWFQKWQMGFFNEDKCDVLHQILTGSNNRREGLRCLRFRMHVPKAMNKPSVMLGLVRATFTCIDETTLPRLFTTMRLSSVVYQWSASLGGFSTPHSHVFQQHQPHKVCLLTPAASRSFFGETSLPDPPKNDPQKGKLIYIGTLSETIKYVKIFSLSTSAMGLLAQPLLYNKLASLPTALAVGISGFLGFSVIVMPVLLHMVSKRYVNYIYYQSKTGQFTASSYTLFLRQREHLFTAKDVKVHTIPRLFSTVKVSGTPLYIDQMMFTDREAGIHLLGYDKPMDFEIHTDDLEDDDDDNWSKKK</sequence>
<dbReference type="EMBL" id="JAODUP010000428">
    <property type="protein sequence ID" value="KAK2149969.1"/>
    <property type="molecule type" value="Genomic_DNA"/>
</dbReference>
<dbReference type="GO" id="GO:0033615">
    <property type="term" value="P:mitochondrial proton-transporting ATP synthase complex assembly"/>
    <property type="evidence" value="ECO:0007669"/>
    <property type="project" value="TreeGrafter"/>
</dbReference>
<name>A0AAD9JBV4_9ANNE</name>
<dbReference type="AlphaFoldDB" id="A0AAD9JBV4"/>
<evidence type="ECO:0000313" key="4">
    <source>
        <dbReference type="Proteomes" id="UP001208570"/>
    </source>
</evidence>
<keyword evidence="2" id="KW-0472">Membrane</keyword>
<reference evidence="3" key="1">
    <citation type="journal article" date="2023" name="Mol. Biol. Evol.">
        <title>Third-Generation Sequencing Reveals the Adaptive Role of the Epigenome in Three Deep-Sea Polychaetes.</title>
        <authorList>
            <person name="Perez M."/>
            <person name="Aroh O."/>
            <person name="Sun Y."/>
            <person name="Lan Y."/>
            <person name="Juniper S.K."/>
            <person name="Young C.R."/>
            <person name="Angers B."/>
            <person name="Qian P.Y."/>
        </authorList>
    </citation>
    <scope>NUCLEOTIDE SEQUENCE</scope>
    <source>
        <strain evidence="3">P08H-3</strain>
    </source>
</reference>
<dbReference type="PANTHER" id="PTHR13281">
    <property type="entry name" value="TRANSMEMBRANE PROTEIN 70, MITOCHONDRIAL"/>
    <property type="match status" value="1"/>
</dbReference>
<protein>
    <submittedName>
        <fullName evidence="3">Uncharacterized protein</fullName>
    </submittedName>
</protein>
<feature type="transmembrane region" description="Helical" evidence="2">
    <location>
        <begin position="245"/>
        <end position="268"/>
    </location>
</feature>